<dbReference type="Proteomes" id="UP000759529">
    <property type="component" value="Unassembled WGS sequence"/>
</dbReference>
<name>A0ABS2CZY2_9FLAO</name>
<dbReference type="InterPro" id="IPR019734">
    <property type="entry name" value="TPR_rpt"/>
</dbReference>
<evidence type="ECO:0000256" key="3">
    <source>
        <dbReference type="SAM" id="SignalP"/>
    </source>
</evidence>
<keyword evidence="2" id="KW-0472">Membrane</keyword>
<reference evidence="5 6" key="1">
    <citation type="submission" date="2021-02" db="EMBL/GenBank/DDBJ databases">
        <authorList>
            <person name="Jung H.S."/>
            <person name="Chun B.H."/>
            <person name="Jeon C.O."/>
        </authorList>
    </citation>
    <scope>NUCLEOTIDE SEQUENCE [LARGE SCALE GENOMIC DNA]</scope>
    <source>
        <strain evidence="5 6">LMG 25203</strain>
    </source>
</reference>
<evidence type="ECO:0000259" key="4">
    <source>
        <dbReference type="Pfam" id="PF12770"/>
    </source>
</evidence>
<gene>
    <name evidence="5" type="ORF">H9X54_014635</name>
</gene>
<keyword evidence="2" id="KW-1133">Transmembrane helix</keyword>
<keyword evidence="6" id="KW-1185">Reference proteome</keyword>
<keyword evidence="1" id="KW-0175">Coiled coil</keyword>
<dbReference type="Gene3D" id="1.25.40.10">
    <property type="entry name" value="Tetratricopeptide repeat domain"/>
    <property type="match status" value="2"/>
</dbReference>
<sequence length="1021" mass="118411">MKKIVFVLFSVLLSLSLFSQKNEKEMLIKKADSLDKIKNYKSSLPLWESLKNKYKNDDFLYYSARYLYAKGGIEIEKNNIVGAVSFFEQAIPFVSKIKVSNNNKKFISEFYSDLYLSSGFSGNWIKALKYADIGYNFTFKNLPKDKEIINFIQDKGYILKQLRKYEESIIAYEKSLKLAYKFYANDYFRLGIIHNGLATAYSDLHFHNQSLYHYTKGLEFHKKANDIDKSYIVSSSNNTIWENLSYGDEKQAKQVLDNLNLNFNKWYNEEGFASKTKSGDKIEKQHYKMLKYLSNLRYNNKKNKNELAKKYLDSVTLIFEKLPNSYKPKLYESLILARFDYEDVFNKKNVTDDNQINQHISFNKKTLEMARAYNSKHDELVACLKLAKTYNKYKKFDEALNVIEEGKKISENFFNASRFTIEILEATILNSLNKTSQSKTKLLNAYQNLLKDETKISTLKNIEYKNFKKFNSDTFIRNIINSATLYYLIYEKEKKKEDLVIAHNLYSIVSDMFNEFYLKGKYNYSLNNFNKEITAGLLKTQLLIDPNDDVKIKAILNRIENNSSQHLWNVFEIKNSQNLKIPAALIRNLNELVFEKNAIEAQIESTKEVNDLNLKLAELNKKINEIKSQINQKDKSYETFKSGNFSIEDIQKKTSNNQLMIKYIVTDKTVYAFAIKNSSVELLEIGETEPIKKLVNQYQKHINSINQNYTKTSKLLYEKIVHPIVKNQSIDDIIFIPEDFLIAVSFESLIDKNGKMLVQKYHTSYSYSIKLWDILQKNNSTVNNNRFVSFAPNYSKIPTENQNRGLRRADLYDLKEAKTEAQKISELFSGKLYLNESANRKNFIEATTSFSLHHLAMHSLLENDYSKSSLVFSGGQKVYFDELYQLNFPSDLVVLSACNTGIGTMESGEGMMSLSRALTYSGVKSSVYSLWQVPDKETSEIMISFYENLKNGQPKDEALANAKKQFLANNPMKQHPFYWAGFVVNGDVSPIVNPISNWVWIALAGGILILIFGFVFRKKLF</sequence>
<evidence type="ECO:0000313" key="5">
    <source>
        <dbReference type="EMBL" id="MBM6500526.1"/>
    </source>
</evidence>
<keyword evidence="2" id="KW-0812">Transmembrane</keyword>
<protein>
    <submittedName>
        <fullName evidence="5">CHAT domain-containing protein</fullName>
    </submittedName>
</protein>
<feature type="chain" id="PRO_5046857308" evidence="3">
    <location>
        <begin position="20"/>
        <end position="1021"/>
    </location>
</feature>
<proteinExistence type="predicted"/>
<accession>A0ABS2CZY2</accession>
<feature type="coiled-coil region" evidence="1">
    <location>
        <begin position="602"/>
        <end position="636"/>
    </location>
</feature>
<feature type="signal peptide" evidence="3">
    <location>
        <begin position="1"/>
        <end position="19"/>
    </location>
</feature>
<dbReference type="Pfam" id="PF12770">
    <property type="entry name" value="CHAT"/>
    <property type="match status" value="1"/>
</dbReference>
<dbReference type="InterPro" id="IPR024983">
    <property type="entry name" value="CHAT_dom"/>
</dbReference>
<dbReference type="SMART" id="SM00028">
    <property type="entry name" value="TPR"/>
    <property type="match status" value="4"/>
</dbReference>
<dbReference type="EMBL" id="JACSOD020000505">
    <property type="protein sequence ID" value="MBM6500526.1"/>
    <property type="molecule type" value="Genomic_DNA"/>
</dbReference>
<evidence type="ECO:0000256" key="1">
    <source>
        <dbReference type="SAM" id="Coils"/>
    </source>
</evidence>
<feature type="domain" description="CHAT" evidence="4">
    <location>
        <begin position="711"/>
        <end position="987"/>
    </location>
</feature>
<dbReference type="PANTHER" id="PTHR10098">
    <property type="entry name" value="RAPSYN-RELATED"/>
    <property type="match status" value="1"/>
</dbReference>
<dbReference type="PANTHER" id="PTHR10098:SF108">
    <property type="entry name" value="TETRATRICOPEPTIDE REPEAT PROTEIN 28"/>
    <property type="match status" value="1"/>
</dbReference>
<dbReference type="InterPro" id="IPR011990">
    <property type="entry name" value="TPR-like_helical_dom_sf"/>
</dbReference>
<comment type="caution">
    <text evidence="5">The sequence shown here is derived from an EMBL/GenBank/DDBJ whole genome shotgun (WGS) entry which is preliminary data.</text>
</comment>
<organism evidence="5 6">
    <name type="scientific">Flavobacterium macrobrachii</name>
    <dbReference type="NCBI Taxonomy" id="591204"/>
    <lineage>
        <taxon>Bacteria</taxon>
        <taxon>Pseudomonadati</taxon>
        <taxon>Bacteroidota</taxon>
        <taxon>Flavobacteriia</taxon>
        <taxon>Flavobacteriales</taxon>
        <taxon>Flavobacteriaceae</taxon>
        <taxon>Flavobacterium</taxon>
    </lineage>
</organism>
<keyword evidence="3" id="KW-0732">Signal</keyword>
<feature type="transmembrane region" description="Helical" evidence="2">
    <location>
        <begin position="998"/>
        <end position="1016"/>
    </location>
</feature>
<evidence type="ECO:0000256" key="2">
    <source>
        <dbReference type="SAM" id="Phobius"/>
    </source>
</evidence>
<dbReference type="RefSeq" id="WP_187656416.1">
    <property type="nucleotide sequence ID" value="NZ_JACSOD020000505.1"/>
</dbReference>
<evidence type="ECO:0000313" key="6">
    <source>
        <dbReference type="Proteomes" id="UP000759529"/>
    </source>
</evidence>
<dbReference type="SUPFAM" id="SSF48452">
    <property type="entry name" value="TPR-like"/>
    <property type="match status" value="1"/>
</dbReference>